<dbReference type="VEuPathDB" id="FungiDB:ASPFODRAFT_45400"/>
<evidence type="ECO:0000313" key="2">
    <source>
        <dbReference type="Proteomes" id="UP000075230"/>
    </source>
</evidence>
<dbReference type="AlphaFoldDB" id="A0A146FLT6"/>
<organism evidence="1 2">
    <name type="scientific">Aspergillus kawachii</name>
    <name type="common">White koji mold</name>
    <name type="synonym">Aspergillus awamori var. kawachi</name>
    <dbReference type="NCBI Taxonomy" id="1069201"/>
    <lineage>
        <taxon>Eukaryota</taxon>
        <taxon>Fungi</taxon>
        <taxon>Dikarya</taxon>
        <taxon>Ascomycota</taxon>
        <taxon>Pezizomycotina</taxon>
        <taxon>Eurotiomycetes</taxon>
        <taxon>Eurotiomycetidae</taxon>
        <taxon>Eurotiales</taxon>
        <taxon>Aspergillaceae</taxon>
        <taxon>Aspergillus</taxon>
        <taxon>Aspergillus subgen. Circumdati</taxon>
    </lineage>
</organism>
<accession>A0A146FLT6</accession>
<comment type="caution">
    <text evidence="1">The sequence shown here is derived from an EMBL/GenBank/DDBJ whole genome shotgun (WGS) entry which is preliminary data.</text>
</comment>
<evidence type="ECO:0000313" key="1">
    <source>
        <dbReference type="EMBL" id="GAT26091.1"/>
    </source>
</evidence>
<gene>
    <name evidence="1" type="ORF">RIB2604_02006700</name>
</gene>
<protein>
    <submittedName>
        <fullName evidence="1">Aureobasidin A1 biosynthesis complex</fullName>
    </submittedName>
</protein>
<dbReference type="EMBL" id="BCWF01000020">
    <property type="protein sequence ID" value="GAT26091.1"/>
    <property type="molecule type" value="Genomic_DNA"/>
</dbReference>
<sequence length="172" mass="18775">MPPRQGSSRLFGVVSSVQVAVARAKSTRRVPQDKTKRQPGYPRFRCKVSADNWKPRQACQLRESGYPGSLARSSPLSTQISRLIRKVDNPSTRKISKIFFSCRVAPLVRDRGFHVALAGEVMRPGFDAWNGKGKIELAGGQNSIAVGLPGAAAIRRRKANVGPSHLIPPSFS</sequence>
<proteinExistence type="predicted"/>
<reference evidence="2" key="2">
    <citation type="submission" date="2016-02" db="EMBL/GenBank/DDBJ databases">
        <title>Genome sequencing of Aspergillus luchuensis NBRC 4314.</title>
        <authorList>
            <person name="Yamada O."/>
        </authorList>
    </citation>
    <scope>NUCLEOTIDE SEQUENCE [LARGE SCALE GENOMIC DNA]</scope>
    <source>
        <strain evidence="2">RIB 2604</strain>
    </source>
</reference>
<reference evidence="1 2" key="1">
    <citation type="journal article" date="2016" name="DNA Res.">
        <title>Genome sequence of Aspergillus luchuensis NBRC 4314.</title>
        <authorList>
            <person name="Yamada O."/>
            <person name="Machida M."/>
            <person name="Hosoyama A."/>
            <person name="Goto M."/>
            <person name="Takahashi T."/>
            <person name="Futagami T."/>
            <person name="Yamagata Y."/>
            <person name="Takeuchi M."/>
            <person name="Kobayashi T."/>
            <person name="Koike H."/>
            <person name="Abe K."/>
            <person name="Asai K."/>
            <person name="Arita M."/>
            <person name="Fujita N."/>
            <person name="Fukuda K."/>
            <person name="Higa K."/>
            <person name="Horikawa H."/>
            <person name="Ishikawa T."/>
            <person name="Jinno K."/>
            <person name="Kato Y."/>
            <person name="Kirimura K."/>
            <person name="Mizutani O."/>
            <person name="Nakasone K."/>
            <person name="Sano M."/>
            <person name="Shiraishi Y."/>
            <person name="Tsukahara M."/>
            <person name="Gomi K."/>
        </authorList>
    </citation>
    <scope>NUCLEOTIDE SEQUENCE [LARGE SCALE GENOMIC DNA]</scope>
    <source>
        <strain evidence="1 2">RIB 2604</strain>
    </source>
</reference>
<dbReference type="Proteomes" id="UP000075230">
    <property type="component" value="Unassembled WGS sequence"/>
</dbReference>
<name>A0A146FLT6_ASPKA</name>